<dbReference type="GO" id="GO:0061630">
    <property type="term" value="F:ubiquitin protein ligase activity"/>
    <property type="evidence" value="ECO:0007669"/>
    <property type="project" value="UniProtKB-EC"/>
</dbReference>
<name>A0A5M6C0X2_9TREE</name>
<dbReference type="PROSITE" id="PS50237">
    <property type="entry name" value="HECT"/>
    <property type="match status" value="1"/>
</dbReference>
<dbReference type="PANTHER" id="PTHR45700:SF2">
    <property type="entry name" value="UBIQUITIN-PROTEIN LIGASE E3C"/>
    <property type="match status" value="1"/>
</dbReference>
<comment type="catalytic activity">
    <reaction evidence="1">
        <text>S-ubiquitinyl-[E2 ubiquitin-conjugating enzyme]-L-cysteine + [acceptor protein]-L-lysine = [E2 ubiquitin-conjugating enzyme]-L-cysteine + N(6)-ubiquitinyl-[acceptor protein]-L-lysine.</text>
        <dbReference type="EC" id="2.3.2.26"/>
    </reaction>
</comment>
<keyword evidence="7" id="KW-1185">Reference proteome</keyword>
<dbReference type="SUPFAM" id="SSF56204">
    <property type="entry name" value="Hect, E3 ligase catalytic domain"/>
    <property type="match status" value="1"/>
</dbReference>
<gene>
    <name evidence="6" type="ORF">CI109_106039</name>
</gene>
<feature type="compositionally biased region" description="Low complexity" evidence="5">
    <location>
        <begin position="16"/>
        <end position="29"/>
    </location>
</feature>
<reference evidence="6" key="1">
    <citation type="submission" date="2017-08" db="EMBL/GenBank/DDBJ databases">
        <authorList>
            <person name="Cuomo C."/>
            <person name="Billmyre B."/>
            <person name="Heitman J."/>
        </authorList>
    </citation>
    <scope>NUCLEOTIDE SEQUENCE</scope>
    <source>
        <strain evidence="6">CBS 12478</strain>
    </source>
</reference>
<dbReference type="RefSeq" id="XP_031860580.1">
    <property type="nucleotide sequence ID" value="XM_032005068.1"/>
</dbReference>
<dbReference type="Gene3D" id="3.30.2410.10">
    <property type="entry name" value="Hect, E3 ligase catalytic domain"/>
    <property type="match status" value="1"/>
</dbReference>
<dbReference type="GeneID" id="43589209"/>
<feature type="region of interest" description="Disordered" evidence="5">
    <location>
        <begin position="1"/>
        <end position="29"/>
    </location>
</feature>
<dbReference type="SMART" id="SM00119">
    <property type="entry name" value="HECTc"/>
    <property type="match status" value="1"/>
</dbReference>
<protein>
    <recommendedName>
        <fullName evidence="2">HECT-type E3 ubiquitin transferase</fullName>
        <ecNumber evidence="2">2.3.2.26</ecNumber>
    </recommendedName>
</protein>
<organism evidence="6 7">
    <name type="scientific">Kwoniella shandongensis</name>
    <dbReference type="NCBI Taxonomy" id="1734106"/>
    <lineage>
        <taxon>Eukaryota</taxon>
        <taxon>Fungi</taxon>
        <taxon>Dikarya</taxon>
        <taxon>Basidiomycota</taxon>
        <taxon>Agaricomycotina</taxon>
        <taxon>Tremellomycetes</taxon>
        <taxon>Tremellales</taxon>
        <taxon>Cryptococcaceae</taxon>
        <taxon>Kwoniella</taxon>
    </lineage>
</organism>
<dbReference type="EC" id="2.3.2.26" evidence="2"/>
<reference evidence="6" key="2">
    <citation type="submission" date="2024-01" db="EMBL/GenBank/DDBJ databases">
        <title>Comparative genomics of Cryptococcus and Kwoniella reveals pathogenesis evolution and contrasting modes of karyotype evolution via chromosome fusion or intercentromeric recombination.</title>
        <authorList>
            <person name="Coelho M.A."/>
            <person name="David-Palma M."/>
            <person name="Shea T."/>
            <person name="Bowers K."/>
            <person name="McGinley-Smith S."/>
            <person name="Mohammad A.W."/>
            <person name="Gnirke A."/>
            <person name="Yurkov A.M."/>
            <person name="Nowrousian M."/>
            <person name="Sun S."/>
            <person name="Cuomo C.A."/>
            <person name="Heitman J."/>
        </authorList>
    </citation>
    <scope>NUCLEOTIDE SEQUENCE</scope>
    <source>
        <strain evidence="6">CBS 12478</strain>
    </source>
</reference>
<dbReference type="Proteomes" id="UP000322225">
    <property type="component" value="Chromosome 11"/>
</dbReference>
<accession>A0A5M6C0X2</accession>
<feature type="region of interest" description="Disordered" evidence="5">
    <location>
        <begin position="367"/>
        <end position="396"/>
    </location>
</feature>
<keyword evidence="4" id="KW-0833">Ubl conjugation pathway</keyword>
<dbReference type="EMBL" id="CP144061">
    <property type="protein sequence ID" value="WWD21553.1"/>
    <property type="molecule type" value="Genomic_DNA"/>
</dbReference>
<keyword evidence="3" id="KW-0808">Transferase</keyword>
<dbReference type="FunFam" id="3.30.2160.10:FF:000002">
    <property type="entry name" value="Putative Ubiquitin-protein ligase E3C"/>
    <property type="match status" value="1"/>
</dbReference>
<dbReference type="GO" id="GO:0000209">
    <property type="term" value="P:protein polyubiquitination"/>
    <property type="evidence" value="ECO:0007669"/>
    <property type="project" value="InterPro"/>
</dbReference>
<dbReference type="AlphaFoldDB" id="A0A5M6C0X2"/>
<dbReference type="Gene3D" id="3.90.1750.10">
    <property type="entry name" value="Hect, E3 ligase catalytic domains"/>
    <property type="match status" value="1"/>
</dbReference>
<dbReference type="GO" id="GO:0006511">
    <property type="term" value="P:ubiquitin-dependent protein catabolic process"/>
    <property type="evidence" value="ECO:0007669"/>
    <property type="project" value="TreeGrafter"/>
</dbReference>
<dbReference type="KEGG" id="ksn:43589209"/>
<sequence>MDDPPFDNTRYNDINLSTSSSSSSAALLSSVRAERQAREERRKQEHAALRIQKVWRGRKVARDVREKLLLHLEGGVGVEEGGKGLVVLLRGGGDAEYVRRIESVVASWCALASKQNGSMIGFVEPLQRDQDWVTILTILSGKILDLLVRNPTSPNAPSLLSGLETIFDPRSYISLSGDGQASVKGLLVKSMEEKGWVEKLVIVLEKLVATGLPKKKHPSLLPVTRLLTAPFSLVAPTPESPMVPPLINHLLAVPSLPSSLPIPALTHLSTHLNLFTLLLPVAAADPSILMQGKMSSEIGKTYFLANLATFGITGQMLARHGVNGVAVWMGVVGKVLSGVKEGWGRWVDGLMEDDDDDDLRLAAQIDSEDEDDDTMDVDKSVAVPSTRSSRPRRSPLPQSIRSKLTIFATPAHISTLLSNIISPSARAPPSLLVDFAGFAVGLLSAFRGSPRWEGVLDSLGEGEKGRALMKRVWREGVRGKWSNSSDRSAWDTFNDNPLTPCLLLLTHIYCHYLLLTPDDEFFSPSTNAFNTDEILELASIWRDLAFWGYMNGVSGSSHGNAIPSFDAQSSKSAKMGTEEIRGLFTRGVTRVVERNARRQFADPDFWVMKSQIDMQGFVESAVYEDAELSGGNDQDVDMAAQSAQLPRWARARQRFTKRQLAYISPRLGLLNNLPMAVPFQTRLQVFRSFIETDKARLGIDYHGRRLRNHAKIRRNHISEDGFDELGELGPSLKGRVEIIFVDQYGLTEAGIDGGGLFKEFLTSLTKEVFDTNRGLWLATDQNELYPNPHAYATEPHQLNWYRFIGQILGKAIYEGILVDVSFADFFLAKWLGRQSYLDDLNSLDKELYKGLTILKNYSKPEELALNFAITEDNFGVRESVDLVPGGSEIAVTAENRHEYIQLVCKYKLDKQIAAQSRAFFNGLSDLVDAKWLRMFDQQELQQLIGGEETPIDMDDLRAHCDVNGFPNDVTPRLFWKVVKGFSQEERRALLRFVTSCSRPPLLGFAYLNPKFAVKFNGGDVERLPSASACFNLLKLPGYTTESALRTKLLQAITSGAGFDMS</sequence>
<dbReference type="InterPro" id="IPR044611">
    <property type="entry name" value="E3A/B/C-like"/>
</dbReference>
<dbReference type="CDD" id="cd23767">
    <property type="entry name" value="IQCD"/>
    <property type="match status" value="1"/>
</dbReference>
<evidence type="ECO:0000256" key="5">
    <source>
        <dbReference type="SAM" id="MobiDB-lite"/>
    </source>
</evidence>
<dbReference type="CDD" id="cd00078">
    <property type="entry name" value="HECTc"/>
    <property type="match status" value="1"/>
</dbReference>
<evidence type="ECO:0000313" key="7">
    <source>
        <dbReference type="Proteomes" id="UP000322225"/>
    </source>
</evidence>
<dbReference type="InterPro" id="IPR000569">
    <property type="entry name" value="HECT_dom"/>
</dbReference>
<dbReference type="OrthoDB" id="8068875at2759"/>
<dbReference type="PANTHER" id="PTHR45700">
    <property type="entry name" value="UBIQUITIN-PROTEIN LIGASE E3C"/>
    <property type="match status" value="1"/>
</dbReference>
<evidence type="ECO:0000256" key="4">
    <source>
        <dbReference type="ARBA" id="ARBA00022786"/>
    </source>
</evidence>
<evidence type="ECO:0000256" key="3">
    <source>
        <dbReference type="ARBA" id="ARBA00022679"/>
    </source>
</evidence>
<dbReference type="InterPro" id="IPR035983">
    <property type="entry name" value="Hect_E3_ubiquitin_ligase"/>
</dbReference>
<evidence type="ECO:0000256" key="2">
    <source>
        <dbReference type="ARBA" id="ARBA00012485"/>
    </source>
</evidence>
<proteinExistence type="predicted"/>
<dbReference type="PROSITE" id="PS50096">
    <property type="entry name" value="IQ"/>
    <property type="match status" value="1"/>
</dbReference>
<evidence type="ECO:0000256" key="1">
    <source>
        <dbReference type="ARBA" id="ARBA00000885"/>
    </source>
</evidence>
<dbReference type="Pfam" id="PF00632">
    <property type="entry name" value="HECT"/>
    <property type="match status" value="1"/>
</dbReference>
<evidence type="ECO:0000313" key="6">
    <source>
        <dbReference type="EMBL" id="WWD21553.1"/>
    </source>
</evidence>
<dbReference type="Gene3D" id="3.30.2160.10">
    <property type="entry name" value="Hect, E3 ligase catalytic domain"/>
    <property type="match status" value="1"/>
</dbReference>